<dbReference type="InterPro" id="IPR006162">
    <property type="entry name" value="Ppantetheine_attach_site"/>
</dbReference>
<dbReference type="GO" id="GO:0043041">
    <property type="term" value="P:amino acid activation for nonribosomal peptide biosynthetic process"/>
    <property type="evidence" value="ECO:0007669"/>
    <property type="project" value="TreeGrafter"/>
</dbReference>
<evidence type="ECO:0000256" key="1">
    <source>
        <dbReference type="ARBA" id="ARBA00001957"/>
    </source>
</evidence>
<dbReference type="InterPro" id="IPR044894">
    <property type="entry name" value="TubC_N_sf"/>
</dbReference>
<dbReference type="NCBIfam" id="TIGR01733">
    <property type="entry name" value="AA-adenyl-dom"/>
    <property type="match status" value="2"/>
</dbReference>
<dbReference type="FunFam" id="3.40.50.980:FF:000002">
    <property type="entry name" value="Enterobactin synthetase component F"/>
    <property type="match status" value="1"/>
</dbReference>
<evidence type="ECO:0000313" key="7">
    <source>
        <dbReference type="Proteomes" id="UP000011135"/>
    </source>
</evidence>
<dbReference type="Pfam" id="PF00501">
    <property type="entry name" value="AMP-binding"/>
    <property type="match status" value="2"/>
</dbReference>
<dbReference type="Gene3D" id="2.30.38.10">
    <property type="entry name" value="Luciferase, Domain 3"/>
    <property type="match status" value="2"/>
</dbReference>
<gene>
    <name evidence="6" type="ORF">C900_00933</name>
</gene>
<evidence type="ECO:0000256" key="2">
    <source>
        <dbReference type="ARBA" id="ARBA00006432"/>
    </source>
</evidence>
<dbReference type="InterPro" id="IPR001242">
    <property type="entry name" value="Condensation_dom"/>
</dbReference>
<dbReference type="PANTHER" id="PTHR45527:SF1">
    <property type="entry name" value="FATTY ACID SYNTHASE"/>
    <property type="match status" value="1"/>
</dbReference>
<proteinExistence type="inferred from homology"/>
<comment type="similarity">
    <text evidence="2">Belongs to the ATP-dependent AMP-binding enzyme family.</text>
</comment>
<dbReference type="Gene3D" id="1.10.10.1830">
    <property type="entry name" value="Non-ribosomal peptide synthase, adenylation domain"/>
    <property type="match status" value="1"/>
</dbReference>
<dbReference type="FunFam" id="3.40.50.980:FF:000001">
    <property type="entry name" value="Non-ribosomal peptide synthetase"/>
    <property type="match status" value="2"/>
</dbReference>
<dbReference type="Pfam" id="PF00550">
    <property type="entry name" value="PP-binding"/>
    <property type="match status" value="2"/>
</dbReference>
<feature type="domain" description="Carrier" evidence="5">
    <location>
        <begin position="1023"/>
        <end position="1098"/>
    </location>
</feature>
<dbReference type="PATRIC" id="fig|1237149.3.peg.5815"/>
<dbReference type="EMBL" id="AMZN01000146">
    <property type="protein sequence ID" value="ELR68117.1"/>
    <property type="molecule type" value="Genomic_DNA"/>
</dbReference>
<dbReference type="SUPFAM" id="SSF56801">
    <property type="entry name" value="Acetyl-CoA synthetase-like"/>
    <property type="match status" value="2"/>
</dbReference>
<dbReference type="PROSITE" id="PS00012">
    <property type="entry name" value="PHOSPHOPANTETHEINE"/>
    <property type="match status" value="1"/>
</dbReference>
<dbReference type="FunFam" id="3.30.300.30:FF:000010">
    <property type="entry name" value="Enterobactin synthetase component F"/>
    <property type="match status" value="1"/>
</dbReference>
<comment type="caution">
    <text evidence="6">The sequence shown here is derived from an EMBL/GenBank/DDBJ whole genome shotgun (WGS) entry which is preliminary data.</text>
</comment>
<dbReference type="GO" id="GO:0044550">
    <property type="term" value="P:secondary metabolite biosynthetic process"/>
    <property type="evidence" value="ECO:0007669"/>
    <property type="project" value="UniProtKB-ARBA"/>
</dbReference>
<dbReference type="PROSITE" id="PS50075">
    <property type="entry name" value="CARRIER"/>
    <property type="match status" value="2"/>
</dbReference>
<dbReference type="InterPro" id="IPR025110">
    <property type="entry name" value="AMP-bd_C"/>
</dbReference>
<keyword evidence="4" id="KW-0597">Phosphoprotein</keyword>
<dbReference type="InterPro" id="IPR009081">
    <property type="entry name" value="PP-bd_ACP"/>
</dbReference>
<dbReference type="PANTHER" id="PTHR45527">
    <property type="entry name" value="NONRIBOSOMAL PEPTIDE SYNTHETASE"/>
    <property type="match status" value="1"/>
</dbReference>
<dbReference type="Proteomes" id="UP000011135">
    <property type="component" value="Unassembled WGS sequence"/>
</dbReference>
<keyword evidence="7" id="KW-1185">Reference proteome</keyword>
<dbReference type="GO" id="GO:0031177">
    <property type="term" value="F:phosphopantetheine binding"/>
    <property type="evidence" value="ECO:0007669"/>
    <property type="project" value="TreeGrafter"/>
</dbReference>
<feature type="domain" description="Carrier" evidence="5">
    <location>
        <begin position="2088"/>
        <end position="2165"/>
    </location>
</feature>
<comment type="cofactor">
    <cofactor evidence="1">
        <name>pantetheine 4'-phosphate</name>
        <dbReference type="ChEBI" id="CHEBI:47942"/>
    </cofactor>
</comment>
<dbReference type="Pfam" id="PF00668">
    <property type="entry name" value="Condensation"/>
    <property type="match status" value="2"/>
</dbReference>
<name>L8JL26_9BACT</name>
<dbReference type="PROSITE" id="PS00455">
    <property type="entry name" value="AMP_BINDING"/>
    <property type="match status" value="2"/>
</dbReference>
<dbReference type="InterPro" id="IPR020845">
    <property type="entry name" value="AMP-binding_CS"/>
</dbReference>
<dbReference type="Gene3D" id="3.30.300.30">
    <property type="match status" value="2"/>
</dbReference>
<dbReference type="Gene3D" id="3.30.559.30">
    <property type="entry name" value="Nonribosomal peptide synthetase, condensation domain"/>
    <property type="match status" value="2"/>
</dbReference>
<sequence length="2182" mass="250507">MKIGKFLFNLRREKNISITVENGQLSVLGARQFLDEELINQIKSRKQEILSYLESQKEHNNISIPSSDTKEKYVLSSAQKRVYFEKALDKYSIAYNIPTIVKLKGKLDINKFEKTFRQIIQRHEILRTSFEAERGQLYQRIHQEVDFKIHFSKTTEDIHSLIENFVQPFDLGKTPLMRIGLFEIAQEEYLLILDIHHIITDGTSNNLLIREFVDLYNDIQLDTPKLQYRDYAEWQHSRAHDKIISHHALFWSNEYAELPEVLELPLDHPRSAVKKARAGAVNIVIDKELTEGMKKMAEGLGATLYSVLMSTYYILLSRVSGQQDIVIGTVTTGRFTEELESVPGMFVNTVPLRNFPKGELTYKEFLQNVQHNIVSCFDNQMYQFENLVSDLSIKREAGRNPLFDVFFAYQNYNQHVLEIPGLSVEPVGEGLIKTVFDMELSAVEMQDGILVNFIYNANLFKEETIARYGIYFQNIIAEITADLNIRLSEIDILPHEEKQRLIYEFNNTTTDYSKEKTIIDLFEEQVRKAPDNIATRYVDSITTYEELSKKSNQIASYLQQVEEVKVGDMVGLLLEREEEIIPCIFGIIKSGGVYVPLSPSHPSARVNGIIADSNIKVLITRQRYIDALDINLKPRIIDLDTSLERINEQHEIRVNCPGPNDLAYVIYTSGSTGTPKGVMIEHHSIVNRLEWMQKKYQLTAKDVLLQKTPLVFDVSIWELFWWSFTGASLAILPPDEEKDPNKIIQAINDYKVSTIHFVPSMLSAFLVVAAKEDTGQLQTLRQVFSSGEALTADQVNRFGNILNGKYQSKLINLYGPTEATVDVSYFNCDFSQETGHIPIGKPIDNTQLYVLDSYGRLSPMCGIGELCIGGVGLARGYLNNEDLTNEKFVSNTLTGVGKIYKTGDLASWQPDGNIRFYGRKDDQVKIRGYRIELGEVANQLLQHDLIQEAVVMLKEGRYLAAYYMAEKEVDKERLRNHLLRTLPDYMVPQYYIFMETMPLTDNGKLNRKALSQHELVLQNEYVAPRDEFEEQMAKIWADVLEISKIGIIDNYFGLGGDSIKAIKLIYEINEQLECNLKLADLYTNNTIEALSNLVRDNNDIDQEASDLAKKEIEAFREAYKRQNEIPDIYEDIYPMSGIEKGMLFYTLLKDENEQRFDNIIYHEQNYYRIPYSDFDQDIFRKALNLMIRKHDALRKVYDTGSFAHIILKEIDPEVNFIDISHLNKSQQEDYFIEKINTERLKASGKSKELLWRMNVLKIADDFRYLIFDMHHSLLDGWSLHAFLTELNNTYFKLKENINYAPDKLECTYHDHIFGELMDKNNRESIDFWREELKEYKRFQLWKRDEEHRFITRYFPINTEIDNGIQSLASDLKVGVKELFFGAYAYTMGLFSADDNFVVGLTTHNRPLVKDGDKLLGCFLNHIPVNVHLPAEGTWRDYIVDMVNRNRKAKAHERVPFYKIRQLTDEPLRDGVNPIFDVAFTYIDFWVTDSMFEPTENISDESPNFWHDSNDVNQNTLFDIFVKRIFGQHHVIAEYSTTVMDDEMINKFFKYFTNVLSRFIHHLDEPINRDEILEENEKRCLLEYFNDNSVDYPKEQTVIELFEEQVKNNPDHIAIISGNKCMTYAEFNARVDALAAYLVNHGVTEKSVIGIMCDRSFELLTAMFAVMKAGGTYLPIDPAFPSKRKDYILSDSGATLLITQTAHLATVSDIELIDISSLSLLDSTPFKSRAKSQNLAYMIYTSGSTGKPKGVMISHSAVNNFCKGISDLISFSGKRIISVTTASFDIFVLETLLPLQQGATVVLADENEQRDPAALNRAIVRHKVNMIQSTPSLMKVVVESSETDEGLKQLTDIMVGGEVFSDSLLKLLSEKSSARIFNMYGPTETTVWSTVKELTNQHQITIGKPIANTQIYILNRQNKLLPIGVVGELCISGDGLAIGYHNREDLTTERFIEHPYKTGERLYKTGDLARWLPDGNIEYLGRIDHQVKIRGFRIELGEIETQFSSCPDVREAVVLVKGGETDKKLVGYFVSDNNIEVDTFHDHLSKYLPDYMIPSLYVRLDRLPLTQAGKVDRRALPEPDFIVGADYVAPSGDIEEKLTKIWSKVLNLNPEKISSDKSFFEFGGHSLNMVTLINEIFKTFNVQITLKEIFDRPSIQHQAELIEVINQVQSENIDDLDLTEVSI</sequence>
<evidence type="ECO:0000256" key="4">
    <source>
        <dbReference type="ARBA" id="ARBA00022553"/>
    </source>
</evidence>
<dbReference type="GO" id="GO:0005737">
    <property type="term" value="C:cytoplasm"/>
    <property type="evidence" value="ECO:0007669"/>
    <property type="project" value="TreeGrafter"/>
</dbReference>
<dbReference type="FunFam" id="1.10.1200.10:FF:000005">
    <property type="entry name" value="Nonribosomal peptide synthetase 1"/>
    <property type="match status" value="1"/>
</dbReference>
<dbReference type="STRING" id="1237149.C900_00933"/>
<dbReference type="NCBIfam" id="NF003417">
    <property type="entry name" value="PRK04813.1"/>
    <property type="match status" value="2"/>
</dbReference>
<evidence type="ECO:0000313" key="6">
    <source>
        <dbReference type="EMBL" id="ELR68117.1"/>
    </source>
</evidence>
<dbReference type="Gene3D" id="3.40.50.980">
    <property type="match status" value="4"/>
</dbReference>
<organism evidence="6 7">
    <name type="scientific">Fulvivirga imtechensis AK7</name>
    <dbReference type="NCBI Taxonomy" id="1237149"/>
    <lineage>
        <taxon>Bacteria</taxon>
        <taxon>Pseudomonadati</taxon>
        <taxon>Bacteroidota</taxon>
        <taxon>Cytophagia</taxon>
        <taxon>Cytophagales</taxon>
        <taxon>Fulvivirgaceae</taxon>
        <taxon>Fulvivirga</taxon>
    </lineage>
</organism>
<evidence type="ECO:0000256" key="3">
    <source>
        <dbReference type="ARBA" id="ARBA00022450"/>
    </source>
</evidence>
<dbReference type="InterPro" id="IPR010071">
    <property type="entry name" value="AA_adenyl_dom"/>
</dbReference>
<keyword evidence="6" id="KW-0436">Ligase</keyword>
<dbReference type="CDD" id="cd05930">
    <property type="entry name" value="A_NRPS"/>
    <property type="match status" value="2"/>
</dbReference>
<dbReference type="SUPFAM" id="SSF52777">
    <property type="entry name" value="CoA-dependent acyltransferases"/>
    <property type="match status" value="4"/>
</dbReference>
<dbReference type="InterPro" id="IPR036736">
    <property type="entry name" value="ACP-like_sf"/>
</dbReference>
<dbReference type="Gene3D" id="3.30.559.10">
    <property type="entry name" value="Chloramphenicol acetyltransferase-like domain"/>
    <property type="match status" value="2"/>
</dbReference>
<dbReference type="InterPro" id="IPR023213">
    <property type="entry name" value="CAT-like_dom_sf"/>
</dbReference>
<dbReference type="Pfam" id="PF13193">
    <property type="entry name" value="AMP-binding_C"/>
    <property type="match status" value="2"/>
</dbReference>
<dbReference type="CDD" id="cd19531">
    <property type="entry name" value="LCL_NRPS-like"/>
    <property type="match status" value="1"/>
</dbReference>
<evidence type="ECO:0000259" key="5">
    <source>
        <dbReference type="PROSITE" id="PS50075"/>
    </source>
</evidence>
<dbReference type="RefSeq" id="WP_009583671.1">
    <property type="nucleotide sequence ID" value="NZ_AMZN01000146.1"/>
</dbReference>
<protein>
    <submittedName>
        <fullName evidence="6">Long-chain-fatty-acid--CoA ligase</fullName>
    </submittedName>
</protein>
<dbReference type="GO" id="GO:0016874">
    <property type="term" value="F:ligase activity"/>
    <property type="evidence" value="ECO:0007669"/>
    <property type="project" value="UniProtKB-KW"/>
</dbReference>
<dbReference type="FunFam" id="3.40.50.12780:FF:000012">
    <property type="entry name" value="Non-ribosomal peptide synthetase"/>
    <property type="match status" value="2"/>
</dbReference>
<reference evidence="6 7" key="1">
    <citation type="submission" date="2012-12" db="EMBL/GenBank/DDBJ databases">
        <title>Genome assembly of Fulvivirga imtechensis AK7.</title>
        <authorList>
            <person name="Nupur N."/>
            <person name="Khatri I."/>
            <person name="Kumar R."/>
            <person name="Subramanian S."/>
            <person name="Pinnaka A."/>
        </authorList>
    </citation>
    <scope>NUCLEOTIDE SEQUENCE [LARGE SCALE GENOMIC DNA]</scope>
    <source>
        <strain evidence="6 7">AK7</strain>
    </source>
</reference>
<keyword evidence="3" id="KW-0596">Phosphopantetheine</keyword>
<dbReference type="InterPro" id="IPR000873">
    <property type="entry name" value="AMP-dep_synth/lig_dom"/>
</dbReference>
<accession>L8JL26</accession>
<dbReference type="OrthoDB" id="4317020at2"/>
<dbReference type="SUPFAM" id="SSF47336">
    <property type="entry name" value="ACP-like"/>
    <property type="match status" value="2"/>
</dbReference>
<dbReference type="eggNOG" id="COG1020">
    <property type="taxonomic scope" value="Bacteria"/>
</dbReference>
<dbReference type="Gene3D" id="1.10.1200.10">
    <property type="entry name" value="ACP-like"/>
    <property type="match status" value="2"/>
</dbReference>
<dbReference type="FunFam" id="2.30.38.10:FF:000001">
    <property type="entry name" value="Non-ribosomal peptide synthetase PvdI"/>
    <property type="match status" value="1"/>
</dbReference>
<dbReference type="InterPro" id="IPR045851">
    <property type="entry name" value="AMP-bd_C_sf"/>
</dbReference>